<dbReference type="GO" id="GO:0016740">
    <property type="term" value="F:transferase activity"/>
    <property type="evidence" value="ECO:0007669"/>
    <property type="project" value="UniProtKB-KW"/>
</dbReference>
<dbReference type="Proteomes" id="UP000470875">
    <property type="component" value="Unassembled WGS sequence"/>
</dbReference>
<reference evidence="1 2" key="1">
    <citation type="submission" date="2019-08" db="EMBL/GenBank/DDBJ databases">
        <title>In-depth cultivation of the pig gut microbiome towards novel bacterial diversity and tailored functional studies.</title>
        <authorList>
            <person name="Wylensek D."/>
            <person name="Hitch T.C.A."/>
            <person name="Clavel T."/>
        </authorList>
    </citation>
    <scope>NUCLEOTIDE SEQUENCE [LARGE SCALE GENOMIC DNA]</scope>
    <source>
        <strain evidence="1 2">WB03_NA08</strain>
    </source>
</reference>
<dbReference type="AlphaFoldDB" id="A0A6N7WAB2"/>
<evidence type="ECO:0000313" key="1">
    <source>
        <dbReference type="EMBL" id="MSS85413.1"/>
    </source>
</evidence>
<keyword evidence="1" id="KW-0808">Transferase</keyword>
<protein>
    <submittedName>
        <fullName evidence="1">Glycosyltransferase family 4 protein</fullName>
    </submittedName>
</protein>
<evidence type="ECO:0000313" key="2">
    <source>
        <dbReference type="Proteomes" id="UP000470875"/>
    </source>
</evidence>
<organism evidence="1 2">
    <name type="scientific">Scrofimicrobium canadense</name>
    <dbReference type="NCBI Taxonomy" id="2652290"/>
    <lineage>
        <taxon>Bacteria</taxon>
        <taxon>Bacillati</taxon>
        <taxon>Actinomycetota</taxon>
        <taxon>Actinomycetes</taxon>
        <taxon>Actinomycetales</taxon>
        <taxon>Actinomycetaceae</taxon>
        <taxon>Scrofimicrobium</taxon>
    </lineage>
</organism>
<accession>A0A6N7WAB2</accession>
<dbReference type="EMBL" id="VULO01000017">
    <property type="protein sequence ID" value="MSS85413.1"/>
    <property type="molecule type" value="Genomic_DNA"/>
</dbReference>
<comment type="caution">
    <text evidence="1">The sequence shown here is derived from an EMBL/GenBank/DDBJ whole genome shotgun (WGS) entry which is preliminary data.</text>
</comment>
<gene>
    <name evidence="1" type="ORF">FYJ24_11795</name>
</gene>
<proteinExistence type="predicted"/>
<keyword evidence="2" id="KW-1185">Reference proteome</keyword>
<sequence length="423" mass="47340">MLAGKRFLITQPTVAWINGSTVATFELSKYLQESGAQVTVFTWVLDSPARDLFADSGIDVLTPRMRSVSVEDFDYVWVHSQVLPQEVLEELPGAKELPMFIYLHMSSLAECADERPFVFGIEESIASLSLFISQRVKDAQAPYFSSGYAGGFYCNPAPDAFAQIEARASGEAPQRALVVSNHPPIEVVDAMRILEDSGCQVVFFGESGDEYRLVTPEVISEYDLVVTIGKTVQYCLVSGTPVYIYDHFGGPGYLNADNYEDAAYSHFSGRDSESRSASELFEDIIGRYCEAAKYQRERLTDFRTIYTISSVFLDILQSLTERSLEPPEARVLHAASSALLVAQQRFQSQYEANTLASGLRKESTRLADAEEQLRQAWSDNVLLQGQIESLQDELTAITDSRRWRYVSKVARISDSLRQLLGRR</sequence>
<name>A0A6N7WAB2_9ACTO</name>
<dbReference type="RefSeq" id="WP_154546659.1">
    <property type="nucleotide sequence ID" value="NZ_VULO01000017.1"/>
</dbReference>